<dbReference type="InterPro" id="IPR000073">
    <property type="entry name" value="AB_hydrolase_1"/>
</dbReference>
<dbReference type="SUPFAM" id="SSF53474">
    <property type="entry name" value="alpha/beta-Hydrolases"/>
    <property type="match status" value="1"/>
</dbReference>
<reference evidence="3 4" key="1">
    <citation type="journal article" date="2011" name="J. Gen. Appl. Microbiol.">
        <title>Draft genome sequencing of the enigmatic yeast Saitoella complicata.</title>
        <authorList>
            <person name="Nishida H."/>
            <person name="Hamamoto M."/>
            <person name="Sugiyama J."/>
        </authorList>
    </citation>
    <scope>NUCLEOTIDE SEQUENCE [LARGE SCALE GENOMIC DNA]</scope>
    <source>
        <strain evidence="3 4">NRRL Y-17804</strain>
    </source>
</reference>
<accession>A0A0E9NM23</accession>
<protein>
    <recommendedName>
        <fullName evidence="2">AB hydrolase-1 domain-containing protein</fullName>
    </recommendedName>
</protein>
<dbReference type="EMBL" id="BACD03000033">
    <property type="protein sequence ID" value="GAO50460.1"/>
    <property type="molecule type" value="Genomic_DNA"/>
</dbReference>
<dbReference type="Proteomes" id="UP000033140">
    <property type="component" value="Unassembled WGS sequence"/>
</dbReference>
<dbReference type="Gene3D" id="3.40.50.1820">
    <property type="entry name" value="alpha/beta hydrolase"/>
    <property type="match status" value="1"/>
</dbReference>
<dbReference type="InterPro" id="IPR029058">
    <property type="entry name" value="AB_hydrolase_fold"/>
</dbReference>
<feature type="transmembrane region" description="Helical" evidence="1">
    <location>
        <begin position="61"/>
        <end position="80"/>
    </location>
</feature>
<dbReference type="AlphaFoldDB" id="A0A0E9NM23"/>
<name>A0A0E9NM23_SAICN</name>
<keyword evidence="1" id="KW-1133">Transmembrane helix</keyword>
<dbReference type="PANTHER" id="PTHR37471:SF1">
    <property type="entry name" value="AB HYDROLASE-1 DOMAIN-CONTAINING PROTEIN"/>
    <property type="match status" value="1"/>
</dbReference>
<feature type="transmembrane region" description="Helical" evidence="1">
    <location>
        <begin position="20"/>
        <end position="41"/>
    </location>
</feature>
<keyword evidence="1" id="KW-0812">Transmembrane</keyword>
<dbReference type="STRING" id="698492.A0A0E9NM23"/>
<keyword evidence="1" id="KW-0472">Membrane</keyword>
<sequence>MSLDTQSTDRSSSTMGVATLILLPIMLLSAITPASFVYTALVVLHSLGWSSIPKIFGIKTGLQRILLGYALVEVTFYLWYRRRKRWLQRPSSNSPLTTPEDRVFLFRRCLADLTAAMEPGKTEYPLPREAHEAGYSAADFFRAWFLNAKLSDIHRGNIEEWMLWALFNMDYVDVEQQDKEMQRAIFVELQNYCNEIEVLLGVELPDGYNPRIKSMRLNKDVVHMKHRPALWYLIVAGLDAYTQILLRSLGFMHFVPRKDIVNCVFPPSFSHLRRFTRESNSALSYWYRPPLTARSTAKPIILIHGIGTGLQPYDVLIKMLSKHDAPIFLVELMHVSMRMVNRIPGRRETIEGIKRMLQKEGYEDGVVVGHSLGTVVSTWLIHDPEPPVSHVILVDPVVFLLHLPDVAYNFVYRFPKRANEWLLWWFASREAGISYSLGRNFFWFENILFRDEIGCRTKKDMVLVGHDAEWDRSQSRHEGRWAKKACVVLAGKDQIAPTKAVWKYLNQGEEPNYIQPGPYQLPPGTTMAHTPNGLDVVYCPGLDHASFLLPQNKGVVRFIADRAGKWATSSDHELLN</sequence>
<reference evidence="3 4" key="2">
    <citation type="journal article" date="2014" name="J. Gen. Appl. Microbiol.">
        <title>The early diverging ascomycetous budding yeast Saitoella complicata has three histone deacetylases belonging to the Clr6, Hos2, and Rpd3 lineages.</title>
        <authorList>
            <person name="Nishida H."/>
            <person name="Matsumoto T."/>
            <person name="Kondo S."/>
            <person name="Hamamoto M."/>
            <person name="Yoshikawa H."/>
        </authorList>
    </citation>
    <scope>NUCLEOTIDE SEQUENCE [LARGE SCALE GENOMIC DNA]</scope>
    <source>
        <strain evidence="3 4">NRRL Y-17804</strain>
    </source>
</reference>
<feature type="domain" description="AB hydrolase-1" evidence="2">
    <location>
        <begin position="298"/>
        <end position="421"/>
    </location>
</feature>
<dbReference type="PANTHER" id="PTHR37471">
    <property type="entry name" value="UNNAMED PRODUCT"/>
    <property type="match status" value="1"/>
</dbReference>
<gene>
    <name evidence="3" type="ORF">G7K_4584-t1</name>
</gene>
<comment type="caution">
    <text evidence="3">The sequence shown here is derived from an EMBL/GenBank/DDBJ whole genome shotgun (WGS) entry which is preliminary data.</text>
</comment>
<dbReference type="OMA" id="WSENILW"/>
<dbReference type="Pfam" id="PF00561">
    <property type="entry name" value="Abhydrolase_1"/>
    <property type="match status" value="1"/>
</dbReference>
<reference evidence="3 4" key="3">
    <citation type="journal article" date="2015" name="Genome Announc.">
        <title>Draft Genome Sequence of the Archiascomycetous Yeast Saitoella complicata.</title>
        <authorList>
            <person name="Yamauchi K."/>
            <person name="Kondo S."/>
            <person name="Hamamoto M."/>
            <person name="Takahashi Y."/>
            <person name="Ogura Y."/>
            <person name="Hayashi T."/>
            <person name="Nishida H."/>
        </authorList>
    </citation>
    <scope>NUCLEOTIDE SEQUENCE [LARGE SCALE GENOMIC DNA]</scope>
    <source>
        <strain evidence="3 4">NRRL Y-17804</strain>
    </source>
</reference>
<keyword evidence="4" id="KW-1185">Reference proteome</keyword>
<proteinExistence type="predicted"/>
<evidence type="ECO:0000259" key="2">
    <source>
        <dbReference type="Pfam" id="PF00561"/>
    </source>
</evidence>
<evidence type="ECO:0000313" key="3">
    <source>
        <dbReference type="EMBL" id="GAO50460.1"/>
    </source>
</evidence>
<feature type="transmembrane region" description="Helical" evidence="1">
    <location>
        <begin position="229"/>
        <end position="255"/>
    </location>
</feature>
<evidence type="ECO:0000256" key="1">
    <source>
        <dbReference type="SAM" id="Phobius"/>
    </source>
</evidence>
<organism evidence="3 4">
    <name type="scientific">Saitoella complicata (strain BCRC 22490 / CBS 7301 / JCM 7358 / NBRC 10748 / NRRL Y-17804)</name>
    <dbReference type="NCBI Taxonomy" id="698492"/>
    <lineage>
        <taxon>Eukaryota</taxon>
        <taxon>Fungi</taxon>
        <taxon>Dikarya</taxon>
        <taxon>Ascomycota</taxon>
        <taxon>Taphrinomycotina</taxon>
        <taxon>Taphrinomycotina incertae sedis</taxon>
        <taxon>Saitoella</taxon>
    </lineage>
</organism>
<evidence type="ECO:0000313" key="4">
    <source>
        <dbReference type="Proteomes" id="UP000033140"/>
    </source>
</evidence>